<proteinExistence type="predicted"/>
<reference evidence="3 4" key="1">
    <citation type="journal article" date="2003" name="Science">
        <title>Finding functional features in Saccharomyces genomes by phylogenetic footprinting.</title>
        <authorList>
            <person name="Cliften P.F."/>
            <person name="Sudarsanam P."/>
            <person name="Desikan A."/>
            <person name="Fulton L."/>
            <person name="Fulton B."/>
            <person name="Majors J."/>
            <person name="Waterston R."/>
            <person name="Cohen B.A."/>
            <person name="Johnston M."/>
        </authorList>
    </citation>
    <scope>NUCLEOTIDE SEQUENCE [LARGE SCALE GENOMIC DNA]</scope>
    <source>
        <strain evidence="4">ATCC MYA-4449 / AS 2.2408 / CBS 8840 / NBRC 1802 / NCYC 2889</strain>
    </source>
</reference>
<evidence type="ECO:0000313" key="4">
    <source>
        <dbReference type="Proteomes" id="UP000002753"/>
    </source>
</evidence>
<feature type="transmembrane region" description="Helical" evidence="1">
    <location>
        <begin position="553"/>
        <end position="573"/>
    </location>
</feature>
<dbReference type="GO" id="GO:0016255">
    <property type="term" value="P:attachment of GPI anchor to protein"/>
    <property type="evidence" value="ECO:0007669"/>
    <property type="project" value="InterPro"/>
</dbReference>
<keyword evidence="1" id="KW-1133">Transmembrane helix</keyword>
<dbReference type="Pfam" id="PF04113">
    <property type="entry name" value="Gpi16"/>
    <property type="match status" value="1"/>
</dbReference>
<evidence type="ECO:0000313" key="3">
    <source>
        <dbReference type="EMBL" id="EJT41877.1"/>
    </source>
</evidence>
<dbReference type="Proteomes" id="UP000002753">
    <property type="component" value="Unassembled WGS sequence"/>
</dbReference>
<dbReference type="STRING" id="226230.J6EE04"/>
<keyword evidence="4" id="KW-1185">Reference proteome</keyword>
<dbReference type="PANTHER" id="PTHR12959:SF11">
    <property type="entry name" value="GPI TRANSAMIDASE COMPONENT PIG-T"/>
    <property type="match status" value="1"/>
</dbReference>
<protein>
    <submittedName>
        <fullName evidence="3">GPI16-like protein</fullName>
    </submittedName>
</protein>
<dbReference type="HOGENOM" id="CLU_021459_2_1_1"/>
<sequence length="615" mass="68962">MGKITMIGLLAYCTLDAVLLGAVAQDTVPQIGIDESLRYPYDETLVLKPLPNNDLLVSFKFQLQSEPFDPSVSSTSFDAYEHYTTFPRAIPPLLQSTATRQLHLRFTKGFWDALSWGQLPHAGKQAGASGVELWSQVQAADQEQAFHNWKKLANSLSGLFCSSLNFVDESRTTFPRKSYASDTSSPLFNETEKLYLMRASLPNEPICTENLTPFIKLLPTRGNSGLTSLLDGHKLFDSLWNSISLDVTTLCPEDGDALCHYEMEAHVEMVMHVPSALARNERPIPKPLDGSTLRCDTDKPFDSYQCFPLPEPSETHFKLSQLFAKPVNNGNLFANRPTRICADVDRSTWTTFLSVDDTVFSTHDNCFDLSNDQNGSGSGYDFVLESTDTTQVSPVDPVPIHVSRSLTGNGQDRGGMRVVFHNDNDTPVNLIYFESLPWFIRVYLSSLQITSTTYPQPQESDIIMDKYYLQAADRQRPAHLEFTMSIPAHSDIVMTYQFDKALLQFAEYPPDANHGFEIDAAVITVLSPESELPVYEMRTSTLLLSLSTPDFSMPYNVIILTSTIMGLMFGMLYNLMVKRIVTVEEADRISLHSGLKYKLLKLKGKILKRKQTKAD</sequence>
<dbReference type="InterPro" id="IPR007245">
    <property type="entry name" value="PIG-T"/>
</dbReference>
<keyword evidence="2" id="KW-0732">Signal</keyword>
<gene>
    <name evidence="3" type="primary">YHR188C</name>
    <name evidence="3" type="ORF">SKUD_155303</name>
</gene>
<dbReference type="PANTHER" id="PTHR12959">
    <property type="entry name" value="GPI TRANSAMIDASE COMPONENT PIG-T-RELATED"/>
    <property type="match status" value="1"/>
</dbReference>
<dbReference type="EMBL" id="AACI03001891">
    <property type="protein sequence ID" value="EJT41877.1"/>
    <property type="molecule type" value="Genomic_DNA"/>
</dbReference>
<comment type="caution">
    <text evidence="3">The sequence shown here is derived from an EMBL/GenBank/DDBJ whole genome shotgun (WGS) entry which is preliminary data.</text>
</comment>
<accession>J6EE04</accession>
<evidence type="ECO:0000256" key="2">
    <source>
        <dbReference type="SAM" id="SignalP"/>
    </source>
</evidence>
<dbReference type="GO" id="GO:0042765">
    <property type="term" value="C:GPI-anchor transamidase complex"/>
    <property type="evidence" value="ECO:0007669"/>
    <property type="project" value="InterPro"/>
</dbReference>
<organism evidence="3 4">
    <name type="scientific">Saccharomyces kudriavzevii (strain ATCC MYA-4449 / AS 2.2408 / CBS 8840 / NBRC 1802 / NCYC 2889)</name>
    <name type="common">Yeast</name>
    <dbReference type="NCBI Taxonomy" id="226230"/>
    <lineage>
        <taxon>Eukaryota</taxon>
        <taxon>Fungi</taxon>
        <taxon>Dikarya</taxon>
        <taxon>Ascomycota</taxon>
        <taxon>Saccharomycotina</taxon>
        <taxon>Saccharomycetes</taxon>
        <taxon>Saccharomycetales</taxon>
        <taxon>Saccharomycetaceae</taxon>
        <taxon>Saccharomyces</taxon>
    </lineage>
</organism>
<evidence type="ECO:0000256" key="1">
    <source>
        <dbReference type="SAM" id="Phobius"/>
    </source>
</evidence>
<reference evidence="4" key="2">
    <citation type="journal article" date="2011" name="G3 (Bethesda)">
        <title>The awesome power of yeast evolutionary genetics: New genome sequences and strain resources for the Saccharomyces sensu stricto genus.</title>
        <authorList>
            <person name="Scannell D.R."/>
            <person name="Zill O.A."/>
            <person name="Rokas A."/>
            <person name="Payen C."/>
            <person name="Dunham M.J."/>
            <person name="Eisen M.B."/>
            <person name="Rine J."/>
            <person name="Johnston M."/>
            <person name="Hittinger C.T."/>
        </authorList>
    </citation>
    <scope>GENOME REANNOTATION</scope>
    <source>
        <strain evidence="4">ATCC MYA-4449 / AS 2.2408 / CBS 8840 / NBRC 1802 / NCYC 2889</strain>
    </source>
</reference>
<name>J6EE04_SACK1</name>
<feature type="chain" id="PRO_5003787634" evidence="2">
    <location>
        <begin position="25"/>
        <end position="615"/>
    </location>
</feature>
<keyword evidence="1" id="KW-0812">Transmembrane</keyword>
<dbReference type="AlphaFoldDB" id="J6EE04"/>
<keyword evidence="1" id="KW-0472">Membrane</keyword>
<feature type="signal peptide" evidence="2">
    <location>
        <begin position="1"/>
        <end position="24"/>
    </location>
</feature>